<sequence length="354" mass="38685">MFNIWDSDDHLSHHNSTSQSNLTTCLPSDFTPNHQPTQPQPHPHPPMPQYTIFVSGATGTVGGSVARNLLAAGVAVHALDRDPSSPAAKALSSLGASLTLGGYVDEGALEKAMSGVTGAFLNLMPDFVDHDWELRTAKRIMAAAKEAGATHFIYSSSFSVDAPQKLEYWDPESFTATVLLSKQAIENEVRNAGFEHWTILRPGNFTANYILPLAAVFPDLANKGRFITALKPETKLPTVDPNDIGQFALAAYRDPDKFHAQEISLASELLTADEITEKLARFTGKDIKAVYLSNEEVEAQKGGNPFLAGQLAMRDMEQFADIEGTRSWGVAFGTFDEYLKREKDRVTETYGHLA</sequence>
<dbReference type="InterPro" id="IPR036291">
    <property type="entry name" value="NAD(P)-bd_dom_sf"/>
</dbReference>
<dbReference type="InterPro" id="IPR008030">
    <property type="entry name" value="NmrA-like"/>
</dbReference>
<dbReference type="GO" id="GO:0016491">
    <property type="term" value="F:oxidoreductase activity"/>
    <property type="evidence" value="ECO:0007669"/>
    <property type="project" value="UniProtKB-KW"/>
</dbReference>
<dbReference type="PANTHER" id="PTHR42748">
    <property type="entry name" value="NITROGEN METABOLITE REPRESSION PROTEIN NMRA FAMILY MEMBER"/>
    <property type="match status" value="1"/>
</dbReference>
<dbReference type="EMBL" id="JAHMHQ010000024">
    <property type="protein sequence ID" value="KAK1624501.1"/>
    <property type="molecule type" value="Genomic_DNA"/>
</dbReference>
<feature type="region of interest" description="Disordered" evidence="4">
    <location>
        <begin position="1"/>
        <end position="48"/>
    </location>
</feature>
<dbReference type="RefSeq" id="XP_060440496.1">
    <property type="nucleotide sequence ID" value="XM_060581461.1"/>
</dbReference>
<dbReference type="InterPro" id="IPR051164">
    <property type="entry name" value="NmrA-like_oxidored"/>
</dbReference>
<accession>A0AAI9ZJG9</accession>
<evidence type="ECO:0000256" key="2">
    <source>
        <dbReference type="ARBA" id="ARBA00022857"/>
    </source>
</evidence>
<dbReference type="Pfam" id="PF05368">
    <property type="entry name" value="NmrA"/>
    <property type="match status" value="1"/>
</dbReference>
<feature type="compositionally biased region" description="Pro residues" evidence="4">
    <location>
        <begin position="38"/>
        <end position="48"/>
    </location>
</feature>
<dbReference type="GeneID" id="85466323"/>
<comment type="similarity">
    <text evidence="1">Belongs to the NmrA-type oxidoreductase family.</text>
</comment>
<organism evidence="6 7">
    <name type="scientific">Colletotrichum phormii</name>
    <dbReference type="NCBI Taxonomy" id="359342"/>
    <lineage>
        <taxon>Eukaryota</taxon>
        <taxon>Fungi</taxon>
        <taxon>Dikarya</taxon>
        <taxon>Ascomycota</taxon>
        <taxon>Pezizomycotina</taxon>
        <taxon>Sordariomycetes</taxon>
        <taxon>Hypocreomycetidae</taxon>
        <taxon>Glomerellales</taxon>
        <taxon>Glomerellaceae</taxon>
        <taxon>Colletotrichum</taxon>
        <taxon>Colletotrichum acutatum species complex</taxon>
    </lineage>
</organism>
<evidence type="ECO:0000313" key="7">
    <source>
        <dbReference type="Proteomes" id="UP001243989"/>
    </source>
</evidence>
<evidence type="ECO:0000256" key="4">
    <source>
        <dbReference type="SAM" id="MobiDB-lite"/>
    </source>
</evidence>
<protein>
    <recommendedName>
        <fullName evidence="5">NmrA-like domain-containing protein</fullName>
    </recommendedName>
</protein>
<gene>
    <name evidence="6" type="ORF">BDP81DRAFT_109885</name>
</gene>
<comment type="caution">
    <text evidence="6">The sequence shown here is derived from an EMBL/GenBank/DDBJ whole genome shotgun (WGS) entry which is preliminary data.</text>
</comment>
<name>A0AAI9ZJG9_9PEZI</name>
<evidence type="ECO:0000259" key="5">
    <source>
        <dbReference type="Pfam" id="PF05368"/>
    </source>
</evidence>
<evidence type="ECO:0000256" key="1">
    <source>
        <dbReference type="ARBA" id="ARBA00006328"/>
    </source>
</evidence>
<evidence type="ECO:0000313" key="6">
    <source>
        <dbReference type="EMBL" id="KAK1624501.1"/>
    </source>
</evidence>
<dbReference type="Gene3D" id="3.40.50.720">
    <property type="entry name" value="NAD(P)-binding Rossmann-like Domain"/>
    <property type="match status" value="1"/>
</dbReference>
<reference evidence="6" key="1">
    <citation type="submission" date="2021-06" db="EMBL/GenBank/DDBJ databases">
        <title>Comparative genomics, transcriptomics and evolutionary studies reveal genomic signatures of adaptation to plant cell wall in hemibiotrophic fungi.</title>
        <authorList>
            <consortium name="DOE Joint Genome Institute"/>
            <person name="Baroncelli R."/>
            <person name="Diaz J.F."/>
            <person name="Benocci T."/>
            <person name="Peng M."/>
            <person name="Battaglia E."/>
            <person name="Haridas S."/>
            <person name="Andreopoulos W."/>
            <person name="Labutti K."/>
            <person name="Pangilinan J."/>
            <person name="Floch G.L."/>
            <person name="Makela M.R."/>
            <person name="Henrissat B."/>
            <person name="Grigoriev I.V."/>
            <person name="Crouch J.A."/>
            <person name="De Vries R.P."/>
            <person name="Sukno S.A."/>
            <person name="Thon M.R."/>
        </authorList>
    </citation>
    <scope>NUCLEOTIDE SEQUENCE</scope>
    <source>
        <strain evidence="6">CBS 102054</strain>
    </source>
</reference>
<dbReference type="SUPFAM" id="SSF51735">
    <property type="entry name" value="NAD(P)-binding Rossmann-fold domains"/>
    <property type="match status" value="1"/>
</dbReference>
<dbReference type="GO" id="GO:0005634">
    <property type="term" value="C:nucleus"/>
    <property type="evidence" value="ECO:0007669"/>
    <property type="project" value="TreeGrafter"/>
</dbReference>
<feature type="compositionally biased region" description="Polar residues" evidence="4">
    <location>
        <begin position="14"/>
        <end position="26"/>
    </location>
</feature>
<dbReference type="Proteomes" id="UP001243989">
    <property type="component" value="Unassembled WGS sequence"/>
</dbReference>
<keyword evidence="2" id="KW-0521">NADP</keyword>
<evidence type="ECO:0000256" key="3">
    <source>
        <dbReference type="ARBA" id="ARBA00023002"/>
    </source>
</evidence>
<keyword evidence="3" id="KW-0560">Oxidoreductase</keyword>
<dbReference type="AlphaFoldDB" id="A0AAI9ZJG9"/>
<keyword evidence="7" id="KW-1185">Reference proteome</keyword>
<proteinExistence type="inferred from homology"/>
<feature type="domain" description="NmrA-like" evidence="5">
    <location>
        <begin position="50"/>
        <end position="304"/>
    </location>
</feature>
<dbReference type="PANTHER" id="PTHR42748:SF30">
    <property type="entry name" value="NMRA-LIKE DOMAIN-CONTAINING PROTEIN"/>
    <property type="match status" value="1"/>
</dbReference>